<dbReference type="WBParaSite" id="maker-PairedContig_750-snap-gene-0.4-mRNA-1">
    <property type="protein sequence ID" value="maker-PairedContig_750-snap-gene-0.4-mRNA-1"/>
    <property type="gene ID" value="maker-PairedContig_750-snap-gene-0.4"/>
</dbReference>
<name>A0A1I8EYQ1_WUCBA</name>
<evidence type="ECO:0000313" key="1">
    <source>
        <dbReference type="WBParaSite" id="maker-PairedContig_750-snap-gene-0.4-mRNA-1"/>
    </source>
</evidence>
<proteinExistence type="predicted"/>
<dbReference type="AlphaFoldDB" id="A0A1I8EYQ1"/>
<organism evidence="1">
    <name type="scientific">Wuchereria bancrofti</name>
    <dbReference type="NCBI Taxonomy" id="6293"/>
    <lineage>
        <taxon>Eukaryota</taxon>
        <taxon>Metazoa</taxon>
        <taxon>Ecdysozoa</taxon>
        <taxon>Nematoda</taxon>
        <taxon>Chromadorea</taxon>
        <taxon>Rhabditida</taxon>
        <taxon>Spirurina</taxon>
        <taxon>Spiruromorpha</taxon>
        <taxon>Filarioidea</taxon>
        <taxon>Onchocercidae</taxon>
        <taxon>Wuchereria</taxon>
    </lineage>
</organism>
<sequence>MIEALIALEHISFKLMEKYSNVSNIKIAMTIGNQYFGVDLILNKNG</sequence>
<protein>
    <submittedName>
        <fullName evidence="1">Uncharacterized protein</fullName>
    </submittedName>
</protein>
<reference evidence="1" key="1">
    <citation type="submission" date="2016-11" db="UniProtKB">
        <authorList>
            <consortium name="WormBaseParasite"/>
        </authorList>
    </citation>
    <scope>IDENTIFICATION</scope>
    <source>
        <strain evidence="1">pt0022</strain>
    </source>
</reference>
<accession>A0A1I8EYQ1</accession>